<evidence type="ECO:0000313" key="1">
    <source>
        <dbReference type="EMBL" id="MFC3023940.1"/>
    </source>
</evidence>
<accession>A0ABV7CBU0</accession>
<reference evidence="2" key="1">
    <citation type="journal article" date="2019" name="Int. J. Syst. Evol. Microbiol.">
        <title>The Global Catalogue of Microorganisms (GCM) 10K type strain sequencing project: providing services to taxonomists for standard genome sequencing and annotation.</title>
        <authorList>
            <consortium name="The Broad Institute Genomics Platform"/>
            <consortium name="The Broad Institute Genome Sequencing Center for Infectious Disease"/>
            <person name="Wu L."/>
            <person name="Ma J."/>
        </authorList>
    </citation>
    <scope>NUCLEOTIDE SEQUENCE [LARGE SCALE GENOMIC DNA]</scope>
    <source>
        <strain evidence="2">KCTC 62784</strain>
    </source>
</reference>
<comment type="caution">
    <text evidence="1">The sequence shown here is derived from an EMBL/GenBank/DDBJ whole genome shotgun (WGS) entry which is preliminary data.</text>
</comment>
<sequence>RAYHFQQLASSSTYFHECRTYYLKSGLFIVLAKGLQYVDYRQLKNIAEDVYKYFQDSTYVAFASELIDDPSSIITKYMNKGFDFFDRYFDAERALREEALNIADNVLNDNSQVWEKYDQSLLLPETIAMMLHTLVTDFFWKSTEKQEKAICYLLSNTVTSWRKLSEILCRMNKDGHKEGKVNAMIANLKRINAILDGDQQDEFDDWILELSVKDKRDLLNRDGRLAFTPLTGDQFRNKEAEVRGKIARLTTPDSNEYFV</sequence>
<dbReference type="Proteomes" id="UP001595384">
    <property type="component" value="Unassembled WGS sequence"/>
</dbReference>
<evidence type="ECO:0000313" key="2">
    <source>
        <dbReference type="Proteomes" id="UP001595384"/>
    </source>
</evidence>
<proteinExistence type="predicted"/>
<keyword evidence="2" id="KW-1185">Reference proteome</keyword>
<protein>
    <submittedName>
        <fullName evidence="1">Uncharacterized protein</fullName>
    </submittedName>
</protein>
<gene>
    <name evidence="1" type="ORF">ACFODT_08890</name>
</gene>
<name>A0ABV7CBU0_9VIBR</name>
<dbReference type="EMBL" id="JBHRSE010000059">
    <property type="protein sequence ID" value="MFC3023940.1"/>
    <property type="molecule type" value="Genomic_DNA"/>
</dbReference>
<organism evidence="1 2">
    <name type="scientific">Vibrio zhugei</name>
    <dbReference type="NCBI Taxonomy" id="2479546"/>
    <lineage>
        <taxon>Bacteria</taxon>
        <taxon>Pseudomonadati</taxon>
        <taxon>Pseudomonadota</taxon>
        <taxon>Gammaproteobacteria</taxon>
        <taxon>Vibrionales</taxon>
        <taxon>Vibrionaceae</taxon>
        <taxon>Vibrio</taxon>
    </lineage>
</organism>
<feature type="non-terminal residue" evidence="1">
    <location>
        <position position="1"/>
    </location>
</feature>